<dbReference type="SUPFAM" id="SSF56935">
    <property type="entry name" value="Porins"/>
    <property type="match status" value="1"/>
</dbReference>
<proteinExistence type="predicted"/>
<dbReference type="AlphaFoldDB" id="A0A250FBJ0"/>
<keyword evidence="2" id="KW-1185">Reference proteome</keyword>
<protein>
    <submittedName>
        <fullName evidence="1">TonB-dependent receptor</fullName>
    </submittedName>
</protein>
<dbReference type="Proteomes" id="UP000217276">
    <property type="component" value="Chromosome"/>
</dbReference>
<reference evidence="2" key="1">
    <citation type="submission" date="2017-06" db="EMBL/GenBank/DDBJ databases">
        <title>Capnocytophaga spp. assemblies.</title>
        <authorList>
            <person name="Gulvik C.A."/>
        </authorList>
    </citation>
    <scope>NUCLEOTIDE SEQUENCE [LARGE SCALE GENOMIC DNA]</scope>
    <source>
        <strain evidence="2">H6253</strain>
    </source>
</reference>
<dbReference type="SUPFAM" id="SSF49464">
    <property type="entry name" value="Carboxypeptidase regulatory domain-like"/>
    <property type="match status" value="1"/>
</dbReference>
<dbReference type="Pfam" id="PF13715">
    <property type="entry name" value="CarbopepD_reg_2"/>
    <property type="match status" value="1"/>
</dbReference>
<dbReference type="EMBL" id="CP022384">
    <property type="protein sequence ID" value="ATA81387.1"/>
    <property type="molecule type" value="Genomic_DNA"/>
</dbReference>
<dbReference type="Gene3D" id="2.60.40.1120">
    <property type="entry name" value="Carboxypeptidase-like, regulatory domain"/>
    <property type="match status" value="1"/>
</dbReference>
<name>A0A250FBJ0_9FLAO</name>
<gene>
    <name evidence="1" type="ORF">CGC53_02985</name>
</gene>
<evidence type="ECO:0000313" key="1">
    <source>
        <dbReference type="EMBL" id="ATA81387.1"/>
    </source>
</evidence>
<evidence type="ECO:0000313" key="2">
    <source>
        <dbReference type="Proteomes" id="UP000217276"/>
    </source>
</evidence>
<sequence length="703" mass="78695">MKYLTFFFLLFLSASGYTQITLRGKVVDENRTPIMGVNVFLQGTIEGTSSDEEGRFQFVTQQKGNVVLMCKYLGMNDATLSLTLQTHMPDLLITMTEKEAALDEVVLTGGVFGVDDRKRAVVLNTMDVSTTPGGNDDIISTLITLPGTQQVGESGLLFVRGGSSEESKVTIDGLDVLNPFYAGVPEVAQRNRFSPHIFKGIIFNTGGYSAQYGNALSSVLSLETNDHPSKPSTVIALLPYGAQVGHDFLSKTETRSGGFDVGYFNFKPYHQIVKQTVEWLKAPESMLLSGTFRQNTSGNGFLKWYGYGNIMRQAINQLSVEVPGSKEPYESKNANAVSILTYTRDIASDWKLYTGYGLNYNRDKITNGLLYSDNYALQHQFRAMASGALMENINAEVGTEGFAYQSSYGNDYNTAIWGSAAIGLTKKLMLQTGLRTEYDQQLNKAVVLPRASIAYKSGKYHQLNLSVGEYSQRPMESYLAYYQDLTFSKATHYIANFQYNKDRRVFRIEGYHKPYSHLLAYRTPTLPNNTGKGYASGIDVFWRDAKTVKGLEYWFSYSYLNTERQFLHYPVAARPTFATPHTGNVVLKYFFEELGLFVGGSYSVSSGRPYENPNNPVFLSDITPVQQNVNANIALLRKGKGVFHTMVFSVNNLTGETPIFNYRYSHDGSYRLPVTLPYKRSYMLGWFISIGKDRSDEILNQLP</sequence>
<keyword evidence="1" id="KW-0675">Receptor</keyword>
<accession>A0A250FBJ0</accession>
<dbReference type="InterPro" id="IPR008969">
    <property type="entry name" value="CarboxyPept-like_regulatory"/>
</dbReference>
<dbReference type="KEGG" id="clk:CGC53_02985"/>
<dbReference type="RefSeq" id="WP_095913262.1">
    <property type="nucleotide sequence ID" value="NZ_CAUUPF010000004.1"/>
</dbReference>
<organism evidence="1 2">
    <name type="scientific">Capnocytophaga leadbetteri</name>
    <dbReference type="NCBI Taxonomy" id="327575"/>
    <lineage>
        <taxon>Bacteria</taxon>
        <taxon>Pseudomonadati</taxon>
        <taxon>Bacteroidota</taxon>
        <taxon>Flavobacteriia</taxon>
        <taxon>Flavobacteriales</taxon>
        <taxon>Flavobacteriaceae</taxon>
        <taxon>Capnocytophaga</taxon>
    </lineage>
</organism>